<reference evidence="1" key="1">
    <citation type="submission" date="2022-07" db="EMBL/GenBank/DDBJ databases">
        <title>Phylogenomic reconstructions and comparative analyses of Kickxellomycotina fungi.</title>
        <authorList>
            <person name="Reynolds N.K."/>
            <person name="Stajich J.E."/>
            <person name="Barry K."/>
            <person name="Grigoriev I.V."/>
            <person name="Crous P."/>
            <person name="Smith M.E."/>
        </authorList>
    </citation>
    <scope>NUCLEOTIDE SEQUENCE</scope>
    <source>
        <strain evidence="1">BCRC 34381</strain>
    </source>
</reference>
<proteinExistence type="predicted"/>
<dbReference type="EMBL" id="JANBOI010000005">
    <property type="protein sequence ID" value="KAJ1736016.1"/>
    <property type="molecule type" value="Genomic_DNA"/>
</dbReference>
<name>A0A9W7YGM4_9FUNG</name>
<sequence length="1294" mass="142917">MLHMFKRRVTQASVDWELSPHHPTLDVDDTDPLPARFGESTVLPPEFQRPVAGSFIQELQDATPEHHAGTLEWFNCRVPASSRMSCFGNYIESCGPNEIVWVYVRFRDVIFSILHAAFVQGVDDLNALPERPVSPMAGAMSALWMAFTYLNRLIELVPRLAATGWRQSEIENMLIVLLDHGNNQDVRLFGWYSLGVYMSATNGNYSNTTIDLFTNAVSLQALAFVDRPAASRAVGDGMCAIAAGMGITDIGCGQRAIVGFDAGRPSICPVLQDNVHPINPQGILALRMMRCTAGTLVYLASLAPSPQAVFVELCNSGLINRHSSGGTVIFGAISAIHTQTIRAHDTLRCVMLDYSPESLLFFKDVLRHSLDAMPRLANEGPGTDSLGKEELMEAGYEVGVGALTILRLWLVSKDEYRPVHLATSSDNRSVLVEVISDYLLILLYNGLLVHNIVMGMYRRYLPQEETQVLMERLQEILLLLLSKPASNLQDEGNVESLSNRALSLLTKSVISGWLVQGDPLAVVARRFKVIYMTPTVWTSHLYMWCNVLRALTAARGRHILRVDERVLVQECMFSGQRQRRGMNKVDEYLAKLKDPSYHLDNAIDTERLESATPFHITSGLLWDTTRHVLASTKAAALKEIKFSDACSEQSQSTEFKLADPSSDYQSKSLLHTTQSIYAYIFLSGPRNLSRVPSERQRGILDSSAGASLADASEGESSGLGVSSEQMADVASINGSAAISLLDTIHTRTWQSEAVWQDFHISDFVSAQEDVVRNLQYMWREWVDLLGSPVDTNRGDPVDVDQIQMFLVECRLLLAFGISGSRVLLMTLERGLRRIFLERATYNGSFPDLAIQGAATLLVSMGTLLSNGRVLNAHHAKSKARRFTDSSLVSLQEDSGLVRLIGYADKSSYPTLERLPQAPKHHAFWENGGPIFGRTCDIIWRIALELSHSDIYSYKCSGLVENRILSGMAMVCLSELSIPDKSARNGRLIDNCMAAISSRLFAIRHDVIRMAISSLGAFVIGRSNIVQLLGTVQTSKLITYTMKAIVEQFDRAGSDIAPVSALVVRELLQLLAALLIKSPRLIVHDDESGRYIRDFLVERVIKRCTHPLEPSGTMPHKYNQKLACVESKHGIALHLEPDSNAQQTAMSLSDFVLLAGEEKSVADSVKSIKQMCEALYLKLMRRFDEDAQLGGVGPLSPQPAADCGSSSSCENMIVYSHGCGLLQVCDDPEEDFYRCTFINCTGKHVFRLHYAPEAAVKLGCSQDARTGQHTCPLPIVCAGDVIDDANKQAAIPVIR</sequence>
<protein>
    <submittedName>
        <fullName evidence="1">Uncharacterized protein</fullName>
    </submittedName>
</protein>
<organism evidence="1 2">
    <name type="scientific">Coemansia biformis</name>
    <dbReference type="NCBI Taxonomy" id="1286918"/>
    <lineage>
        <taxon>Eukaryota</taxon>
        <taxon>Fungi</taxon>
        <taxon>Fungi incertae sedis</taxon>
        <taxon>Zoopagomycota</taxon>
        <taxon>Kickxellomycotina</taxon>
        <taxon>Kickxellomycetes</taxon>
        <taxon>Kickxellales</taxon>
        <taxon>Kickxellaceae</taxon>
        <taxon>Coemansia</taxon>
    </lineage>
</organism>
<comment type="caution">
    <text evidence="1">The sequence shown here is derived from an EMBL/GenBank/DDBJ whole genome shotgun (WGS) entry which is preliminary data.</text>
</comment>
<accession>A0A9W7YGM4</accession>
<evidence type="ECO:0000313" key="2">
    <source>
        <dbReference type="Proteomes" id="UP001143981"/>
    </source>
</evidence>
<dbReference type="OrthoDB" id="19311at2759"/>
<keyword evidence="2" id="KW-1185">Reference proteome</keyword>
<gene>
    <name evidence="1" type="ORF">LPJ61_000233</name>
</gene>
<dbReference type="Proteomes" id="UP001143981">
    <property type="component" value="Unassembled WGS sequence"/>
</dbReference>
<evidence type="ECO:0000313" key="1">
    <source>
        <dbReference type="EMBL" id="KAJ1736016.1"/>
    </source>
</evidence>